<reference evidence="7" key="1">
    <citation type="submission" date="2025-08" db="UniProtKB">
        <authorList>
            <consortium name="RefSeq"/>
        </authorList>
    </citation>
    <scope>IDENTIFICATION</scope>
    <source>
        <tissue evidence="7">Total insect</tissue>
    </source>
</reference>
<dbReference type="PANTHER" id="PTHR15840">
    <property type="entry name" value="CGI-121 FAMILY MEMBER"/>
    <property type="match status" value="1"/>
</dbReference>
<dbReference type="GO" id="GO:0005829">
    <property type="term" value="C:cytosol"/>
    <property type="evidence" value="ECO:0007669"/>
    <property type="project" value="TreeGrafter"/>
</dbReference>
<evidence type="ECO:0000256" key="1">
    <source>
        <dbReference type="ARBA" id="ARBA00004123"/>
    </source>
</evidence>
<dbReference type="InterPro" id="IPR036504">
    <property type="entry name" value="CGI121/TPRKB_sf"/>
</dbReference>
<dbReference type="GeneID" id="117646636"/>
<evidence type="ECO:0000313" key="6">
    <source>
        <dbReference type="Proteomes" id="UP000515158"/>
    </source>
</evidence>
<dbReference type="InterPro" id="IPR013926">
    <property type="entry name" value="CGI121/TPRKB"/>
</dbReference>
<name>A0A6P8YU74_THRPL</name>
<evidence type="ECO:0000256" key="5">
    <source>
        <dbReference type="RuleBase" id="RU004398"/>
    </source>
</evidence>
<keyword evidence="3" id="KW-0819">tRNA processing</keyword>
<dbReference type="GO" id="GO:0005634">
    <property type="term" value="C:nucleus"/>
    <property type="evidence" value="ECO:0007669"/>
    <property type="project" value="UniProtKB-SubCell"/>
</dbReference>
<evidence type="ECO:0000256" key="3">
    <source>
        <dbReference type="ARBA" id="ARBA00022694"/>
    </source>
</evidence>
<sequence>MGEVTNIVTEKLDPTSGLYVSMALFRNVKNSKVIKDKVVSGALQCSIIKPSLIAHPFQVVVAANKAAASQVFGSMVTKSIYTELLFNLSISKNISQSLMKFGINESDQDILVATIHAEDASNMSEIMVQVEGQVVPLTDLQNICDFNLLRKSYKISEDELKVTSLLDSIVSRIATSDFVSH</sequence>
<proteinExistence type="inferred from homology"/>
<dbReference type="KEGG" id="tpal:117646636"/>
<organism evidence="7">
    <name type="scientific">Thrips palmi</name>
    <name type="common">Melon thrips</name>
    <dbReference type="NCBI Taxonomy" id="161013"/>
    <lineage>
        <taxon>Eukaryota</taxon>
        <taxon>Metazoa</taxon>
        <taxon>Ecdysozoa</taxon>
        <taxon>Arthropoda</taxon>
        <taxon>Hexapoda</taxon>
        <taxon>Insecta</taxon>
        <taxon>Pterygota</taxon>
        <taxon>Neoptera</taxon>
        <taxon>Paraneoptera</taxon>
        <taxon>Thysanoptera</taxon>
        <taxon>Terebrantia</taxon>
        <taxon>Thripoidea</taxon>
        <taxon>Thripidae</taxon>
        <taxon>Thrips</taxon>
    </lineage>
</organism>
<evidence type="ECO:0000313" key="7">
    <source>
        <dbReference type="RefSeq" id="XP_034243608.1"/>
    </source>
</evidence>
<dbReference type="GO" id="GO:0000408">
    <property type="term" value="C:EKC/KEOPS complex"/>
    <property type="evidence" value="ECO:0007669"/>
    <property type="project" value="TreeGrafter"/>
</dbReference>
<dbReference type="SUPFAM" id="SSF143870">
    <property type="entry name" value="PF0523-like"/>
    <property type="match status" value="1"/>
</dbReference>
<comment type="subcellular location">
    <subcellularLocation>
        <location evidence="1">Nucleus</location>
    </subcellularLocation>
</comment>
<evidence type="ECO:0000256" key="2">
    <source>
        <dbReference type="ARBA" id="ARBA00005546"/>
    </source>
</evidence>
<keyword evidence="4 5" id="KW-0539">Nucleus</keyword>
<comment type="similarity">
    <text evidence="2 5">Belongs to the CGI121/TPRKB family.</text>
</comment>
<gene>
    <name evidence="7" type="primary">LOC117646636</name>
</gene>
<dbReference type="Proteomes" id="UP000515158">
    <property type="component" value="Unplaced"/>
</dbReference>
<dbReference type="Pfam" id="PF08617">
    <property type="entry name" value="CGI-121"/>
    <property type="match status" value="1"/>
</dbReference>
<dbReference type="OrthoDB" id="329139at2759"/>
<dbReference type="Gene3D" id="3.30.2380.10">
    <property type="entry name" value="CGI121/TPRKB"/>
    <property type="match status" value="1"/>
</dbReference>
<evidence type="ECO:0000256" key="4">
    <source>
        <dbReference type="ARBA" id="ARBA00023242"/>
    </source>
</evidence>
<dbReference type="RefSeq" id="XP_034243608.1">
    <property type="nucleotide sequence ID" value="XM_034387717.1"/>
</dbReference>
<dbReference type="AlphaFoldDB" id="A0A6P8YU74"/>
<keyword evidence="6" id="KW-1185">Reference proteome</keyword>
<dbReference type="GO" id="GO:0002949">
    <property type="term" value="P:tRNA threonylcarbamoyladenosine modification"/>
    <property type="evidence" value="ECO:0007669"/>
    <property type="project" value="TreeGrafter"/>
</dbReference>
<protein>
    <submittedName>
        <fullName evidence="7">EKC/KEOPS complex subunit Tprkb-like</fullName>
    </submittedName>
</protein>
<dbReference type="PANTHER" id="PTHR15840:SF10">
    <property type="entry name" value="EKC_KEOPS COMPLEX SUBUNIT TPRKB"/>
    <property type="match status" value="1"/>
</dbReference>
<dbReference type="NCBIfam" id="NF011465">
    <property type="entry name" value="PRK14886.1-1"/>
    <property type="match status" value="1"/>
</dbReference>
<dbReference type="InParanoid" id="A0A6P8YU74"/>
<accession>A0A6P8YU74</accession>